<gene>
    <name evidence="2" type="ORF">PG994_011176</name>
</gene>
<evidence type="ECO:0000313" key="3">
    <source>
        <dbReference type="Proteomes" id="UP001480595"/>
    </source>
</evidence>
<evidence type="ECO:0000313" key="2">
    <source>
        <dbReference type="EMBL" id="KAK8049446.1"/>
    </source>
</evidence>
<protein>
    <submittedName>
        <fullName evidence="2">Uncharacterized protein</fullName>
    </submittedName>
</protein>
<proteinExistence type="predicted"/>
<feature type="compositionally biased region" description="Polar residues" evidence="1">
    <location>
        <begin position="28"/>
        <end position="49"/>
    </location>
</feature>
<reference evidence="2 3" key="1">
    <citation type="submission" date="2023-01" db="EMBL/GenBank/DDBJ databases">
        <title>Analysis of 21 Apiospora genomes using comparative genomics revels a genus with tremendous synthesis potential of carbohydrate active enzymes and secondary metabolites.</title>
        <authorList>
            <person name="Sorensen T."/>
        </authorList>
    </citation>
    <scope>NUCLEOTIDE SEQUENCE [LARGE SCALE GENOMIC DNA]</scope>
    <source>
        <strain evidence="2 3">CBS 135458</strain>
    </source>
</reference>
<accession>A0ABR1TUA4</accession>
<feature type="compositionally biased region" description="Basic residues" evidence="1">
    <location>
        <begin position="94"/>
        <end position="109"/>
    </location>
</feature>
<feature type="region of interest" description="Disordered" evidence="1">
    <location>
        <begin position="1"/>
        <end position="128"/>
    </location>
</feature>
<feature type="compositionally biased region" description="Polar residues" evidence="1">
    <location>
        <begin position="110"/>
        <end position="119"/>
    </location>
</feature>
<evidence type="ECO:0000256" key="1">
    <source>
        <dbReference type="SAM" id="MobiDB-lite"/>
    </source>
</evidence>
<organism evidence="2 3">
    <name type="scientific">Apiospora phragmitis</name>
    <dbReference type="NCBI Taxonomy" id="2905665"/>
    <lineage>
        <taxon>Eukaryota</taxon>
        <taxon>Fungi</taxon>
        <taxon>Dikarya</taxon>
        <taxon>Ascomycota</taxon>
        <taxon>Pezizomycotina</taxon>
        <taxon>Sordariomycetes</taxon>
        <taxon>Xylariomycetidae</taxon>
        <taxon>Amphisphaeriales</taxon>
        <taxon>Apiosporaceae</taxon>
        <taxon>Apiospora</taxon>
    </lineage>
</organism>
<name>A0ABR1TUA4_9PEZI</name>
<dbReference type="GeneID" id="92095648"/>
<keyword evidence="3" id="KW-1185">Reference proteome</keyword>
<dbReference type="EMBL" id="JAQQWL010000011">
    <property type="protein sequence ID" value="KAK8049446.1"/>
    <property type="molecule type" value="Genomic_DNA"/>
</dbReference>
<comment type="caution">
    <text evidence="2">The sequence shown here is derived from an EMBL/GenBank/DDBJ whole genome shotgun (WGS) entry which is preliminary data.</text>
</comment>
<dbReference type="RefSeq" id="XP_066711695.1">
    <property type="nucleotide sequence ID" value="XM_066862585.1"/>
</dbReference>
<feature type="compositionally biased region" description="Polar residues" evidence="1">
    <location>
        <begin position="1"/>
        <end position="12"/>
    </location>
</feature>
<sequence length="208" mass="23444">MPNFTKPTSSQEPGLDVAKPQKVLQDIPLNTSHYDNPSSHPLQQSTGNAQAVGCPREEQPTSTSRNTRPKHRSNNDAAHACSNGTNKNVVNHPGKNKKTKQRSRHRSRKGSSPPQSRSGNARPPLLPSYVLLRQGDTLNRELDRVLRNGKMMFWQEYIFAGAFRKIREALLELGSRDEKAAPVTEIEDQARVYAREAFDRFKMSMKKV</sequence>
<dbReference type="Proteomes" id="UP001480595">
    <property type="component" value="Unassembled WGS sequence"/>
</dbReference>